<keyword evidence="3" id="KW-1185">Reference proteome</keyword>
<sequence>MNTSISTSNCDVISSDKVEGTAVYNNAGEKLGTIDNLVIDKRSGQVRYAVLEFGGFLGMGTDRYPLPWSMLSYDTDRDGYVVPIDKSRLDEAPRYPLADPSPFTTDASYGQRVNSFYGY</sequence>
<dbReference type="InterPro" id="IPR011033">
    <property type="entry name" value="PRC_barrel-like_sf"/>
</dbReference>
<name>A0ABU1WH33_9BURK</name>
<evidence type="ECO:0000259" key="1">
    <source>
        <dbReference type="Pfam" id="PF05239"/>
    </source>
</evidence>
<dbReference type="Proteomes" id="UP001265700">
    <property type="component" value="Unassembled WGS sequence"/>
</dbReference>
<dbReference type="RefSeq" id="WP_310311307.1">
    <property type="nucleotide sequence ID" value="NZ_JAVDWU010000001.1"/>
</dbReference>
<gene>
    <name evidence="2" type="ORF">J2W49_000506</name>
</gene>
<dbReference type="InterPro" id="IPR027275">
    <property type="entry name" value="PRC-brl_dom"/>
</dbReference>
<evidence type="ECO:0000313" key="3">
    <source>
        <dbReference type="Proteomes" id="UP001265700"/>
    </source>
</evidence>
<protein>
    <submittedName>
        <fullName evidence="2">Sporulation protein YlmC with PRC-barrel domain</fullName>
    </submittedName>
</protein>
<reference evidence="2 3" key="1">
    <citation type="submission" date="2023-07" db="EMBL/GenBank/DDBJ databases">
        <title>Sorghum-associated microbial communities from plants grown in Nebraska, USA.</title>
        <authorList>
            <person name="Schachtman D."/>
        </authorList>
    </citation>
    <scope>NUCLEOTIDE SEQUENCE [LARGE SCALE GENOMIC DNA]</scope>
    <source>
        <strain evidence="2 3">4249</strain>
    </source>
</reference>
<comment type="caution">
    <text evidence="2">The sequence shown here is derived from an EMBL/GenBank/DDBJ whole genome shotgun (WGS) entry which is preliminary data.</text>
</comment>
<dbReference type="Gene3D" id="2.30.30.240">
    <property type="entry name" value="PRC-barrel domain"/>
    <property type="match status" value="1"/>
</dbReference>
<proteinExistence type="predicted"/>
<dbReference type="EMBL" id="JAVDWU010000001">
    <property type="protein sequence ID" value="MDR7148578.1"/>
    <property type="molecule type" value="Genomic_DNA"/>
</dbReference>
<dbReference type="Pfam" id="PF05239">
    <property type="entry name" value="PRC"/>
    <property type="match status" value="1"/>
</dbReference>
<dbReference type="PANTHER" id="PTHR36505">
    <property type="entry name" value="BLR1072 PROTEIN"/>
    <property type="match status" value="1"/>
</dbReference>
<evidence type="ECO:0000313" key="2">
    <source>
        <dbReference type="EMBL" id="MDR7148578.1"/>
    </source>
</evidence>
<accession>A0ABU1WH33</accession>
<organism evidence="2 3">
    <name type="scientific">Hydrogenophaga palleronii</name>
    <dbReference type="NCBI Taxonomy" id="65655"/>
    <lineage>
        <taxon>Bacteria</taxon>
        <taxon>Pseudomonadati</taxon>
        <taxon>Pseudomonadota</taxon>
        <taxon>Betaproteobacteria</taxon>
        <taxon>Burkholderiales</taxon>
        <taxon>Comamonadaceae</taxon>
        <taxon>Hydrogenophaga</taxon>
    </lineage>
</organism>
<dbReference type="PANTHER" id="PTHR36505:SF1">
    <property type="entry name" value="BLR1072 PROTEIN"/>
    <property type="match status" value="1"/>
</dbReference>
<dbReference type="SUPFAM" id="SSF50346">
    <property type="entry name" value="PRC-barrel domain"/>
    <property type="match status" value="1"/>
</dbReference>
<feature type="domain" description="PRC-barrel" evidence="1">
    <location>
        <begin position="12"/>
        <end position="88"/>
    </location>
</feature>